<dbReference type="PANTHER" id="PTHR42280:SF1">
    <property type="entry name" value="CITG FAMILY PROTEIN"/>
    <property type="match status" value="1"/>
</dbReference>
<dbReference type="OrthoDB" id="85890at2157"/>
<dbReference type="GO" id="GO:0046917">
    <property type="term" value="F:triphosphoribosyl-dephospho-CoA synthase activity"/>
    <property type="evidence" value="ECO:0007669"/>
    <property type="project" value="InterPro"/>
</dbReference>
<dbReference type="EMBL" id="MRZU01000004">
    <property type="protein sequence ID" value="OUJ18508.1"/>
    <property type="molecule type" value="Genomic_DNA"/>
</dbReference>
<sequence length="282" mass="31352">MDVKKTSDCLRLALMYEVAATPKPGCIDRNYDHSDTSFCDFISSAVAVSRCFEECFNSSLGEVILGSTKNMVKSHSGQNTHFGAILLNAPLYLAAVQVDDFELDNVVETAGKIVEASSVDDAIKFYESFRHVEVGGLRDDIEELDAESREAILDISRNSISFYDLMELSVEYDGVAREVCRGFERTIEGFGYLDEGPIDNDSLVRCFLNLLTEPDTHIVKVHSREKAELVSQQAREIIDEGFPEGRLQEFDSRLNEEGVSPGTTADILSSSIFMSLLDRKSD</sequence>
<dbReference type="RefSeq" id="WP_161490824.1">
    <property type="nucleotide sequence ID" value="NZ_MRZU01000004.1"/>
</dbReference>
<dbReference type="Proteomes" id="UP000195137">
    <property type="component" value="Unassembled WGS sequence"/>
</dbReference>
<dbReference type="GO" id="GO:0005524">
    <property type="term" value="F:ATP binding"/>
    <property type="evidence" value="ECO:0007669"/>
    <property type="project" value="InterPro"/>
</dbReference>
<comment type="caution">
    <text evidence="1">The sequence shown here is derived from an EMBL/GenBank/DDBJ whole genome shotgun (WGS) entry which is preliminary data.</text>
</comment>
<dbReference type="Gene3D" id="1.10.4200.10">
    <property type="entry name" value="Triphosphoribosyl-dephospho-CoA protein"/>
    <property type="match status" value="1"/>
</dbReference>
<protein>
    <submittedName>
        <fullName evidence="1">Triphosphoribosyl-dephospho-CoA synthetase, CitG</fullName>
    </submittedName>
</protein>
<dbReference type="InterPro" id="IPR002736">
    <property type="entry name" value="CitG"/>
</dbReference>
<proteinExistence type="predicted"/>
<gene>
    <name evidence="1" type="ORF">AMET1_1427</name>
</gene>
<dbReference type="AlphaFoldDB" id="A0A1Y3GAQ8"/>
<evidence type="ECO:0000313" key="1">
    <source>
        <dbReference type="EMBL" id="OUJ18508.1"/>
    </source>
</evidence>
<dbReference type="Pfam" id="PF01874">
    <property type="entry name" value="CitG"/>
    <property type="match status" value="1"/>
</dbReference>
<reference evidence="1 2" key="1">
    <citation type="submission" date="2016-12" db="EMBL/GenBank/DDBJ databases">
        <title>Discovery of methanogenic haloarchaea.</title>
        <authorList>
            <person name="Sorokin D.Y."/>
            <person name="Makarova K.S."/>
            <person name="Abbas B."/>
            <person name="Ferrer M."/>
            <person name="Golyshin P.N."/>
        </authorList>
    </citation>
    <scope>NUCLEOTIDE SEQUENCE [LARGE SCALE GENOMIC DNA]</scope>
    <source>
        <strain evidence="1">AMET1</strain>
    </source>
</reference>
<evidence type="ECO:0000313" key="2">
    <source>
        <dbReference type="Proteomes" id="UP000195137"/>
    </source>
</evidence>
<name>A0A1Y3GAQ8_9EURY</name>
<organism evidence="1 2">
    <name type="scientific">Methanonatronarchaeum thermophilum</name>
    <dbReference type="NCBI Taxonomy" id="1927129"/>
    <lineage>
        <taxon>Archaea</taxon>
        <taxon>Methanobacteriati</taxon>
        <taxon>Methanobacteriota</taxon>
        <taxon>Methanonatronarchaeia</taxon>
        <taxon>Methanonatronarchaeales</taxon>
        <taxon>Methanonatronarchaeaceae</taxon>
        <taxon>Methanonatronarchaeum</taxon>
    </lineage>
</organism>
<dbReference type="PANTHER" id="PTHR42280">
    <property type="entry name" value="CITG FAMILY PROTEIN"/>
    <property type="match status" value="1"/>
</dbReference>
<keyword evidence="2" id="KW-1185">Reference proteome</keyword>
<accession>A0A1Y3GAQ8</accession>